<evidence type="ECO:0000259" key="2">
    <source>
        <dbReference type="Pfam" id="PF00551"/>
    </source>
</evidence>
<protein>
    <recommendedName>
        <fullName evidence="1">methionyl-tRNA formyltransferase</fullName>
        <ecNumber evidence="1">2.1.2.9</ecNumber>
    </recommendedName>
</protein>
<evidence type="ECO:0000313" key="5">
    <source>
        <dbReference type="Proteomes" id="UP000192927"/>
    </source>
</evidence>
<keyword evidence="4" id="KW-0808">Transferase</keyword>
<dbReference type="Proteomes" id="UP000192927">
    <property type="component" value="Unassembled WGS sequence"/>
</dbReference>
<dbReference type="InterPro" id="IPR036477">
    <property type="entry name" value="Formyl_transf_N_sf"/>
</dbReference>
<evidence type="ECO:0000313" key="3">
    <source>
        <dbReference type="EMBL" id="KAA6410333.1"/>
    </source>
</evidence>
<accession>A0A1W5DBR3</accession>
<dbReference type="EC" id="2.1.2.9" evidence="1"/>
<dbReference type="GO" id="GO:0005739">
    <property type="term" value="C:mitochondrion"/>
    <property type="evidence" value="ECO:0007669"/>
    <property type="project" value="TreeGrafter"/>
</dbReference>
<dbReference type="PANTHER" id="PTHR11138">
    <property type="entry name" value="METHIONYL-TRNA FORMYLTRANSFERASE"/>
    <property type="match status" value="1"/>
</dbReference>
<dbReference type="InterPro" id="IPR002376">
    <property type="entry name" value="Formyl_transf_N"/>
</dbReference>
<dbReference type="Pfam" id="PF00551">
    <property type="entry name" value="Formyl_trans_N"/>
    <property type="match status" value="1"/>
</dbReference>
<dbReference type="GO" id="GO:0004479">
    <property type="term" value="F:methionyl-tRNA formyltransferase activity"/>
    <property type="evidence" value="ECO:0007669"/>
    <property type="project" value="UniProtKB-EC"/>
</dbReference>
<dbReference type="Gene3D" id="3.40.50.12230">
    <property type="match status" value="1"/>
</dbReference>
<sequence>MRLHGHVRHPFRRSAFCFAWPPPPRRFVTTTAFDPLRVLFCGSDEFSIASLRALHREHIDRPDLIASIDVVCRPGKRVGRGLKIIREVPIAGVAKELSLPLHQIDTFEGWAAPRPYGESINLIAAVSFGLFVPSRILQHARYGGVNVHPSLLPDFRGPAPLQHTLLAGCTETGVTLQALHPTRFDHGRILAQTPPFSVETVFQDSSTVPGLMKLVAPKGAELLIEGIRKGLFVPNKENPDIIQNNQATRSVRPAPKITPEDRHINWNTWSADEIILRHRVIGPLWNTASSYVNGKMTKKRIIWVSGFSRSPTASQLSLRAGIPFVEQPPDSDLLALAVRARGGAFLRIDQAKIEGGQTRDAFLAVRHAGMLRGNSVFFDTLE</sequence>
<dbReference type="EMBL" id="VXIT01000009">
    <property type="protein sequence ID" value="KAA6410333.1"/>
    <property type="molecule type" value="Genomic_DNA"/>
</dbReference>
<reference evidence="4" key="1">
    <citation type="submission" date="2017-03" db="EMBL/GenBank/DDBJ databases">
        <authorList>
            <person name="Afonso C.L."/>
            <person name="Miller P.J."/>
            <person name="Scott M.A."/>
            <person name="Spackman E."/>
            <person name="Goraichik I."/>
            <person name="Dimitrov K.M."/>
            <person name="Suarez D.L."/>
            <person name="Swayne D.E."/>
        </authorList>
    </citation>
    <scope>NUCLEOTIDE SEQUENCE [LARGE SCALE GENOMIC DNA]</scope>
</reference>
<evidence type="ECO:0000313" key="4">
    <source>
        <dbReference type="EMBL" id="SLM40613.1"/>
    </source>
</evidence>
<organism evidence="4 5">
    <name type="scientific">Lasallia pustulata</name>
    <dbReference type="NCBI Taxonomy" id="136370"/>
    <lineage>
        <taxon>Eukaryota</taxon>
        <taxon>Fungi</taxon>
        <taxon>Dikarya</taxon>
        <taxon>Ascomycota</taxon>
        <taxon>Pezizomycotina</taxon>
        <taxon>Lecanoromycetes</taxon>
        <taxon>OSLEUM clade</taxon>
        <taxon>Umbilicariomycetidae</taxon>
        <taxon>Umbilicariales</taxon>
        <taxon>Umbilicariaceae</taxon>
        <taxon>Lasallia</taxon>
    </lineage>
</organism>
<name>A0A1W5DBR3_9LECA</name>
<dbReference type="InterPro" id="IPR041711">
    <property type="entry name" value="Met-tRNA-FMT_N"/>
</dbReference>
<dbReference type="OrthoDB" id="10268103at2759"/>
<dbReference type="EMBL" id="FWEW01003740">
    <property type="protein sequence ID" value="SLM40613.1"/>
    <property type="molecule type" value="Genomic_DNA"/>
</dbReference>
<evidence type="ECO:0000313" key="6">
    <source>
        <dbReference type="Proteomes" id="UP000324767"/>
    </source>
</evidence>
<keyword evidence="5" id="KW-1185">Reference proteome</keyword>
<gene>
    <name evidence="3" type="ORF">FRX48_05754</name>
</gene>
<dbReference type="Proteomes" id="UP000324767">
    <property type="component" value="Unassembled WGS sequence"/>
</dbReference>
<proteinExistence type="predicted"/>
<dbReference type="SUPFAM" id="SSF53328">
    <property type="entry name" value="Formyltransferase"/>
    <property type="match status" value="1"/>
</dbReference>
<dbReference type="CDD" id="cd08646">
    <property type="entry name" value="FMT_core_Met-tRNA-FMT_N"/>
    <property type="match status" value="1"/>
</dbReference>
<reference evidence="5" key="2">
    <citation type="submission" date="2017-03" db="EMBL/GenBank/DDBJ databases">
        <authorList>
            <person name="Sharma R."/>
            <person name="Thines M."/>
        </authorList>
    </citation>
    <scope>NUCLEOTIDE SEQUENCE [LARGE SCALE GENOMIC DNA]</scope>
</reference>
<feature type="domain" description="Formyl transferase N-terminal" evidence="2">
    <location>
        <begin position="38"/>
        <end position="193"/>
    </location>
</feature>
<dbReference type="PANTHER" id="PTHR11138:SF5">
    <property type="entry name" value="METHIONYL-TRNA FORMYLTRANSFERASE, MITOCHONDRIAL"/>
    <property type="match status" value="1"/>
</dbReference>
<dbReference type="AlphaFoldDB" id="A0A1W5DBR3"/>
<reference evidence="3 6" key="3">
    <citation type="submission" date="2019-09" db="EMBL/GenBank/DDBJ databases">
        <title>The hologenome of the rock-dwelling lichen Lasallia pustulata.</title>
        <authorList>
            <person name="Greshake Tzovaras B."/>
            <person name="Segers F."/>
            <person name="Bicker A."/>
            <person name="Dal Grande F."/>
            <person name="Otte J."/>
            <person name="Hankeln T."/>
            <person name="Schmitt I."/>
            <person name="Ebersberger I."/>
        </authorList>
    </citation>
    <scope>NUCLEOTIDE SEQUENCE [LARGE SCALE GENOMIC DNA]</scope>
    <source>
        <strain evidence="3">A1-1</strain>
    </source>
</reference>
<evidence type="ECO:0000256" key="1">
    <source>
        <dbReference type="ARBA" id="ARBA00012261"/>
    </source>
</evidence>